<gene>
    <name evidence="1" type="ORF">BU26DRAFT_514002</name>
</gene>
<dbReference type="GeneID" id="54581065"/>
<sequence length="157" mass="16781">MSQSFQTSLYSIWAAVHSPSGLPFPTTVARLTSLGITRYRVDYVARTITAYRPSPVQPTSDPPTSSSAAALPSFAADTAPFPTAHLYALGSWDKEGVVKAIRRAQAGEGNYIEFSEAVVAAGVTDYTCYIEGKNVVYAGEKGEMHVEWFPGAGPGKD</sequence>
<reference evidence="1" key="1">
    <citation type="journal article" date="2020" name="Stud. Mycol.">
        <title>101 Dothideomycetes genomes: a test case for predicting lifestyles and emergence of pathogens.</title>
        <authorList>
            <person name="Haridas S."/>
            <person name="Albert R."/>
            <person name="Binder M."/>
            <person name="Bloem J."/>
            <person name="Labutti K."/>
            <person name="Salamov A."/>
            <person name="Andreopoulos B."/>
            <person name="Baker S."/>
            <person name="Barry K."/>
            <person name="Bills G."/>
            <person name="Bluhm B."/>
            <person name="Cannon C."/>
            <person name="Castanera R."/>
            <person name="Culley D."/>
            <person name="Daum C."/>
            <person name="Ezra D."/>
            <person name="Gonzalez J."/>
            <person name="Henrissat B."/>
            <person name="Kuo A."/>
            <person name="Liang C."/>
            <person name="Lipzen A."/>
            <person name="Lutzoni F."/>
            <person name="Magnuson J."/>
            <person name="Mondo S."/>
            <person name="Nolan M."/>
            <person name="Ohm R."/>
            <person name="Pangilinan J."/>
            <person name="Park H.-J."/>
            <person name="Ramirez L."/>
            <person name="Alfaro M."/>
            <person name="Sun H."/>
            <person name="Tritt A."/>
            <person name="Yoshinaga Y."/>
            <person name="Zwiers L.-H."/>
            <person name="Turgeon B."/>
            <person name="Goodwin S."/>
            <person name="Spatafora J."/>
            <person name="Crous P."/>
            <person name="Grigoriev I."/>
        </authorList>
    </citation>
    <scope>NUCLEOTIDE SEQUENCE</scope>
    <source>
        <strain evidence="1">CBS 122368</strain>
    </source>
</reference>
<evidence type="ECO:0000313" key="2">
    <source>
        <dbReference type="Proteomes" id="UP000800094"/>
    </source>
</evidence>
<dbReference type="OrthoDB" id="4154357at2759"/>
<dbReference type="EMBL" id="ML987189">
    <property type="protein sequence ID" value="KAF2257303.1"/>
    <property type="molecule type" value="Genomic_DNA"/>
</dbReference>
<dbReference type="InterPro" id="IPR036696">
    <property type="entry name" value="YdfO-like_sf"/>
</dbReference>
<keyword evidence="2" id="KW-1185">Reference proteome</keyword>
<dbReference type="AlphaFoldDB" id="A0A6A6J779"/>
<organism evidence="1 2">
    <name type="scientific">Trematosphaeria pertusa</name>
    <dbReference type="NCBI Taxonomy" id="390896"/>
    <lineage>
        <taxon>Eukaryota</taxon>
        <taxon>Fungi</taxon>
        <taxon>Dikarya</taxon>
        <taxon>Ascomycota</taxon>
        <taxon>Pezizomycotina</taxon>
        <taxon>Dothideomycetes</taxon>
        <taxon>Pleosporomycetidae</taxon>
        <taxon>Pleosporales</taxon>
        <taxon>Massarineae</taxon>
        <taxon>Trematosphaeriaceae</taxon>
        <taxon>Trematosphaeria</taxon>
    </lineage>
</organism>
<dbReference type="RefSeq" id="XP_033692307.1">
    <property type="nucleotide sequence ID" value="XM_033827735.1"/>
</dbReference>
<evidence type="ECO:0000313" key="1">
    <source>
        <dbReference type="EMBL" id="KAF2257303.1"/>
    </source>
</evidence>
<accession>A0A6A6J779</accession>
<name>A0A6A6J779_9PLEO</name>
<dbReference type="Proteomes" id="UP000800094">
    <property type="component" value="Unassembled WGS sequence"/>
</dbReference>
<proteinExistence type="predicted"/>
<dbReference type="SUPFAM" id="SSF160419">
    <property type="entry name" value="YdfO-like"/>
    <property type="match status" value="1"/>
</dbReference>
<protein>
    <submittedName>
        <fullName evidence="1">Uncharacterized protein</fullName>
    </submittedName>
</protein>
<feature type="non-terminal residue" evidence="1">
    <location>
        <position position="157"/>
    </location>
</feature>